<proteinExistence type="predicted"/>
<dbReference type="PROSITE" id="PS00028">
    <property type="entry name" value="ZINC_FINGER_C2H2_1"/>
    <property type="match status" value="1"/>
</dbReference>
<name>A0AAW2CXS5_9ROSI</name>
<dbReference type="GO" id="GO:0004523">
    <property type="term" value="F:RNA-DNA hybrid ribonuclease activity"/>
    <property type="evidence" value="ECO:0007669"/>
    <property type="project" value="InterPro"/>
</dbReference>
<comment type="caution">
    <text evidence="2">The sequence shown here is derived from an EMBL/GenBank/DDBJ whole genome shotgun (WGS) entry which is preliminary data.</text>
</comment>
<gene>
    <name evidence="2" type="ORF">SO802_016365</name>
</gene>
<dbReference type="CDD" id="cd06222">
    <property type="entry name" value="RNase_H_like"/>
    <property type="match status" value="1"/>
</dbReference>
<reference evidence="2 3" key="1">
    <citation type="submission" date="2024-01" db="EMBL/GenBank/DDBJ databases">
        <title>A telomere-to-telomere, gap-free genome of sweet tea (Lithocarpus litseifolius).</title>
        <authorList>
            <person name="Zhou J."/>
        </authorList>
    </citation>
    <scope>NUCLEOTIDE SEQUENCE [LARGE SCALE GENOMIC DNA]</scope>
    <source>
        <strain evidence="2">Zhou-2022a</strain>
        <tissue evidence="2">Leaf</tissue>
    </source>
</reference>
<dbReference type="AlphaFoldDB" id="A0AAW2CXS5"/>
<accession>A0AAW2CXS5</accession>
<protein>
    <recommendedName>
        <fullName evidence="1">C2H2-type domain-containing protein</fullName>
    </recommendedName>
</protein>
<dbReference type="InterPro" id="IPR025836">
    <property type="entry name" value="Zn_knuckle_CX2CX4HX4C"/>
</dbReference>
<dbReference type="InterPro" id="IPR044730">
    <property type="entry name" value="RNase_H-like_dom_plant"/>
</dbReference>
<dbReference type="Proteomes" id="UP001459277">
    <property type="component" value="Unassembled WGS sequence"/>
</dbReference>
<dbReference type="EMBL" id="JAZDWU010000005">
    <property type="protein sequence ID" value="KAL0002584.1"/>
    <property type="molecule type" value="Genomic_DNA"/>
</dbReference>
<dbReference type="GO" id="GO:0003676">
    <property type="term" value="F:nucleic acid binding"/>
    <property type="evidence" value="ECO:0007669"/>
    <property type="project" value="InterPro"/>
</dbReference>
<dbReference type="Pfam" id="PF14392">
    <property type="entry name" value="zf-CCHC_4"/>
    <property type="match status" value="1"/>
</dbReference>
<feature type="domain" description="C2H2-type" evidence="1">
    <location>
        <begin position="457"/>
        <end position="478"/>
    </location>
</feature>
<dbReference type="InterPro" id="IPR002156">
    <property type="entry name" value="RNaseH_domain"/>
</dbReference>
<dbReference type="Pfam" id="PF13456">
    <property type="entry name" value="RVT_3"/>
    <property type="match status" value="1"/>
</dbReference>
<dbReference type="PANTHER" id="PTHR31286:SF167">
    <property type="entry name" value="OS09G0268800 PROTEIN"/>
    <property type="match status" value="1"/>
</dbReference>
<dbReference type="Pfam" id="PF14111">
    <property type="entry name" value="DUF4283"/>
    <property type="match status" value="1"/>
</dbReference>
<dbReference type="InterPro" id="IPR013087">
    <property type="entry name" value="Znf_C2H2_type"/>
</dbReference>
<dbReference type="InterPro" id="IPR025558">
    <property type="entry name" value="DUF4283"/>
</dbReference>
<evidence type="ECO:0000313" key="2">
    <source>
        <dbReference type="EMBL" id="KAL0002584.1"/>
    </source>
</evidence>
<dbReference type="InterPro" id="IPR040256">
    <property type="entry name" value="At4g02000-like"/>
</dbReference>
<evidence type="ECO:0000259" key="1">
    <source>
        <dbReference type="PROSITE" id="PS00028"/>
    </source>
</evidence>
<evidence type="ECO:0000313" key="3">
    <source>
        <dbReference type="Proteomes" id="UP001459277"/>
    </source>
</evidence>
<sequence length="654" mass="74114">MDNLAAVWNRLSLLEQEGEVFNFNNQKCRTECMLAAKFFTKRVLNIDVVARTLKPLWRTKHDFETQDMGDHIMLFVFESEVDANRVLLGEPWSFYKYLIVLRRYEDDSSLRRLSFDRAKFWVQVHGLPVWWMVTEVAEDLCQFAGRVIQAKDRSETECGDFMRIRVEIDVHKPLCCGRKVRFSQDREGWVTFRYERLPIFFHWCGVLSHDLKDCDLWLQSKGELRVENKGCGPWLRADPPSLSRKKVVRVSGSGASMALTRAPNAPTADSVREKGALEGIPTEVHQHPDWGRSDMNLDNSRDEGEQFQGATKISVILRSEAAFQEHLKEIDRELEDNLVTMQGVKETNTPLVGGVISQGKEGVMVNDSNLIGKNLIQSEVEISDKGPSYPKREGMMSCPITVKRRQHKPKADNAVVVEDVEVGSKQAVLSIPLSASLPADKLIWAPTSSGQFTDNVCEECGVAVESSGYLFWHCSRAHEVWKASNLGLEIGFGKVHEFIDLVWYARNVKQMDAQALAQLFMIAWGIWSNRNETRTGGSRKSASSIVRWTLDYLEEFQVANHKIQITFAESEPGWSLPLSPGFKVNVDAAIFENLRSVGIGIVIRDHLGFVRAALSMKIRALLGPFETEAKAMEEGLRFAWDRGLDQLSLKEILC</sequence>
<organism evidence="2 3">
    <name type="scientific">Lithocarpus litseifolius</name>
    <dbReference type="NCBI Taxonomy" id="425828"/>
    <lineage>
        <taxon>Eukaryota</taxon>
        <taxon>Viridiplantae</taxon>
        <taxon>Streptophyta</taxon>
        <taxon>Embryophyta</taxon>
        <taxon>Tracheophyta</taxon>
        <taxon>Spermatophyta</taxon>
        <taxon>Magnoliopsida</taxon>
        <taxon>eudicotyledons</taxon>
        <taxon>Gunneridae</taxon>
        <taxon>Pentapetalae</taxon>
        <taxon>rosids</taxon>
        <taxon>fabids</taxon>
        <taxon>Fagales</taxon>
        <taxon>Fagaceae</taxon>
        <taxon>Lithocarpus</taxon>
    </lineage>
</organism>
<dbReference type="PANTHER" id="PTHR31286">
    <property type="entry name" value="GLYCINE-RICH CELL WALL STRUCTURAL PROTEIN 1.8-LIKE"/>
    <property type="match status" value="1"/>
</dbReference>
<keyword evidence="3" id="KW-1185">Reference proteome</keyword>